<evidence type="ECO:0000256" key="2">
    <source>
        <dbReference type="ARBA" id="ARBA00001947"/>
    </source>
</evidence>
<dbReference type="AlphaFoldDB" id="A0A382V2D3"/>
<comment type="similarity">
    <text evidence="4">Belongs to the SIS family. GmhA subfamily.</text>
</comment>
<gene>
    <name evidence="12" type="ORF">METZ01_LOCUS393039</name>
</gene>
<dbReference type="Pfam" id="PF13580">
    <property type="entry name" value="SIS_2"/>
    <property type="match status" value="1"/>
</dbReference>
<dbReference type="HAMAP" id="MF_00067">
    <property type="entry name" value="GmhA"/>
    <property type="match status" value="1"/>
</dbReference>
<keyword evidence="8" id="KW-0862">Zinc</keyword>
<dbReference type="GO" id="GO:0008968">
    <property type="term" value="F:D-sedoheptulose 7-phosphate isomerase activity"/>
    <property type="evidence" value="ECO:0007669"/>
    <property type="project" value="InterPro"/>
</dbReference>
<dbReference type="EMBL" id="UINC01148354">
    <property type="protein sequence ID" value="SVD40185.1"/>
    <property type="molecule type" value="Genomic_DNA"/>
</dbReference>
<keyword evidence="7" id="KW-0479">Metal-binding</keyword>
<evidence type="ECO:0000256" key="1">
    <source>
        <dbReference type="ARBA" id="ARBA00000348"/>
    </source>
</evidence>
<dbReference type="SUPFAM" id="SSF53697">
    <property type="entry name" value="SIS domain"/>
    <property type="match status" value="1"/>
</dbReference>
<evidence type="ECO:0000256" key="9">
    <source>
        <dbReference type="ARBA" id="ARBA00023235"/>
    </source>
</evidence>
<evidence type="ECO:0000259" key="11">
    <source>
        <dbReference type="PROSITE" id="PS51464"/>
    </source>
</evidence>
<sequence>MKNLSIKLEIHNKILDSSESIKKSIENIPEIIRIIESITKSLKKGNKIILFGNGGSAADAQHIAAELVGRFDYDRKSLPAISLTTDTSVITSIGNDYSFEKIFSRQCESLVNKGDVVVGISTSGNSINVKNGLLVSKRNGAKTIGFLGHKGGHIKNIVDIPLIVNSNSTPRIQEVHRTAAHIICEIVEKNISRRSR</sequence>
<dbReference type="CDD" id="cd05006">
    <property type="entry name" value="SIS_GmhA"/>
    <property type="match status" value="1"/>
</dbReference>
<reference evidence="12" key="1">
    <citation type="submission" date="2018-05" db="EMBL/GenBank/DDBJ databases">
        <authorList>
            <person name="Lanie J.A."/>
            <person name="Ng W.-L."/>
            <person name="Kazmierczak K.M."/>
            <person name="Andrzejewski T.M."/>
            <person name="Davidsen T.M."/>
            <person name="Wayne K.J."/>
            <person name="Tettelin H."/>
            <person name="Glass J.I."/>
            <person name="Rusch D."/>
            <person name="Podicherti R."/>
            <person name="Tsui H.-C.T."/>
            <person name="Winkler M.E."/>
        </authorList>
    </citation>
    <scope>NUCLEOTIDE SEQUENCE</scope>
</reference>
<evidence type="ECO:0000313" key="12">
    <source>
        <dbReference type="EMBL" id="SVD40185.1"/>
    </source>
</evidence>
<proteinExistence type="inferred from homology"/>
<dbReference type="GO" id="GO:1901135">
    <property type="term" value="P:carbohydrate derivative metabolic process"/>
    <property type="evidence" value="ECO:0007669"/>
    <property type="project" value="InterPro"/>
</dbReference>
<comment type="subcellular location">
    <subcellularLocation>
        <location evidence="3">Cytoplasm</location>
    </subcellularLocation>
</comment>
<dbReference type="PANTHER" id="PTHR30390">
    <property type="entry name" value="SEDOHEPTULOSE 7-PHOSPHATE ISOMERASE / DNAA INITIATOR-ASSOCIATING FACTOR FOR REPLICATION INITIATION"/>
    <property type="match status" value="1"/>
</dbReference>
<dbReference type="InterPro" id="IPR001347">
    <property type="entry name" value="SIS_dom"/>
</dbReference>
<evidence type="ECO:0000256" key="8">
    <source>
        <dbReference type="ARBA" id="ARBA00022833"/>
    </source>
</evidence>
<dbReference type="InterPro" id="IPR046348">
    <property type="entry name" value="SIS_dom_sf"/>
</dbReference>
<keyword evidence="6" id="KW-0963">Cytoplasm</keyword>
<evidence type="ECO:0000256" key="10">
    <source>
        <dbReference type="ARBA" id="ARBA00023277"/>
    </source>
</evidence>
<dbReference type="EC" id="5.3.1.28" evidence="5"/>
<protein>
    <recommendedName>
        <fullName evidence="5">D-sedoheptulose-7-phosphate isomerase</fullName>
        <ecNumber evidence="5">5.3.1.28</ecNumber>
    </recommendedName>
</protein>
<evidence type="ECO:0000256" key="3">
    <source>
        <dbReference type="ARBA" id="ARBA00004496"/>
    </source>
</evidence>
<evidence type="ECO:0000256" key="6">
    <source>
        <dbReference type="ARBA" id="ARBA00022490"/>
    </source>
</evidence>
<dbReference type="InterPro" id="IPR035461">
    <property type="entry name" value="GmhA/DiaA"/>
</dbReference>
<dbReference type="PROSITE" id="PS51464">
    <property type="entry name" value="SIS"/>
    <property type="match status" value="1"/>
</dbReference>
<evidence type="ECO:0000256" key="5">
    <source>
        <dbReference type="ARBA" id="ARBA00012580"/>
    </source>
</evidence>
<dbReference type="Gene3D" id="3.40.50.10490">
    <property type="entry name" value="Glucose-6-phosphate isomerase like protein, domain 1"/>
    <property type="match status" value="1"/>
</dbReference>
<organism evidence="12">
    <name type="scientific">marine metagenome</name>
    <dbReference type="NCBI Taxonomy" id="408172"/>
    <lineage>
        <taxon>unclassified sequences</taxon>
        <taxon>metagenomes</taxon>
        <taxon>ecological metagenomes</taxon>
    </lineage>
</organism>
<keyword evidence="10" id="KW-0119">Carbohydrate metabolism</keyword>
<comment type="catalytic activity">
    <reaction evidence="1">
        <text>2 D-sedoheptulose 7-phosphate = D-glycero-alpha-D-manno-heptose 7-phosphate + D-glycero-beta-D-manno-heptose 7-phosphate</text>
        <dbReference type="Rhea" id="RHEA:27489"/>
        <dbReference type="ChEBI" id="CHEBI:57483"/>
        <dbReference type="ChEBI" id="CHEBI:60203"/>
        <dbReference type="ChEBI" id="CHEBI:60204"/>
        <dbReference type="EC" id="5.3.1.28"/>
    </reaction>
</comment>
<name>A0A382V2D3_9ZZZZ</name>
<dbReference type="GO" id="GO:0097367">
    <property type="term" value="F:carbohydrate derivative binding"/>
    <property type="evidence" value="ECO:0007669"/>
    <property type="project" value="InterPro"/>
</dbReference>
<keyword evidence="9" id="KW-0413">Isomerase</keyword>
<evidence type="ECO:0000256" key="4">
    <source>
        <dbReference type="ARBA" id="ARBA00009894"/>
    </source>
</evidence>
<comment type="cofactor">
    <cofactor evidence="2">
        <name>Zn(2+)</name>
        <dbReference type="ChEBI" id="CHEBI:29105"/>
    </cofactor>
</comment>
<dbReference type="PANTHER" id="PTHR30390:SF6">
    <property type="entry name" value="DNAA INITIATOR-ASSOCIATING PROTEIN DIAA"/>
    <property type="match status" value="1"/>
</dbReference>
<feature type="domain" description="SIS" evidence="11">
    <location>
        <begin position="38"/>
        <end position="196"/>
    </location>
</feature>
<dbReference type="GO" id="GO:0005737">
    <property type="term" value="C:cytoplasm"/>
    <property type="evidence" value="ECO:0007669"/>
    <property type="project" value="UniProtKB-SubCell"/>
</dbReference>
<dbReference type="InterPro" id="IPR050099">
    <property type="entry name" value="SIS_GmhA/DiaA_subfam"/>
</dbReference>
<evidence type="ECO:0000256" key="7">
    <source>
        <dbReference type="ARBA" id="ARBA00022723"/>
    </source>
</evidence>
<dbReference type="InterPro" id="IPR004515">
    <property type="entry name" value="Phosphoheptose_Isoase"/>
</dbReference>
<accession>A0A382V2D3</accession>
<dbReference type="GO" id="GO:0046872">
    <property type="term" value="F:metal ion binding"/>
    <property type="evidence" value="ECO:0007669"/>
    <property type="project" value="UniProtKB-KW"/>
</dbReference>